<dbReference type="eggNOG" id="COG0003">
    <property type="taxonomic scope" value="Bacteria"/>
</dbReference>
<accession>K6UN95</accession>
<gene>
    <name evidence="3" type="primary">arsA</name>
    <name evidence="3" type="ORF">AUCHE_17_00010</name>
</gene>
<dbReference type="STRING" id="100225.SAMN05421595_0002"/>
<organism evidence="3 4">
    <name type="scientific">Austwickia chelonae NBRC 105200</name>
    <dbReference type="NCBI Taxonomy" id="1184607"/>
    <lineage>
        <taxon>Bacteria</taxon>
        <taxon>Bacillati</taxon>
        <taxon>Actinomycetota</taxon>
        <taxon>Actinomycetes</taxon>
        <taxon>Micrococcales</taxon>
        <taxon>Dermatophilaceae</taxon>
        <taxon>Austwickia</taxon>
    </lineage>
</organism>
<dbReference type="GO" id="GO:0015446">
    <property type="term" value="F:ATPase-coupled arsenite transmembrane transporter activity"/>
    <property type="evidence" value="ECO:0007669"/>
    <property type="project" value="InterPro"/>
</dbReference>
<dbReference type="GO" id="GO:0005524">
    <property type="term" value="F:ATP binding"/>
    <property type="evidence" value="ECO:0007669"/>
    <property type="project" value="InterPro"/>
</dbReference>
<protein>
    <submittedName>
        <fullName evidence="3">Arsenite-transporting ATPase</fullName>
    </submittedName>
</protein>
<dbReference type="AlphaFoldDB" id="K6UN95"/>
<dbReference type="PANTHER" id="PTHR10803">
    <property type="entry name" value="ARSENICAL PUMP-DRIVING ATPASE ARSENITE-TRANSLOCATING ATPASE"/>
    <property type="match status" value="1"/>
</dbReference>
<feature type="domain" description="AAA+ ATPase" evidence="2">
    <location>
        <begin position="337"/>
        <end position="548"/>
    </location>
</feature>
<evidence type="ECO:0000259" key="2">
    <source>
        <dbReference type="SMART" id="SM00382"/>
    </source>
</evidence>
<dbReference type="Pfam" id="PF02374">
    <property type="entry name" value="ArsA_ATPase"/>
    <property type="match status" value="3"/>
</dbReference>
<dbReference type="SUPFAM" id="SSF52540">
    <property type="entry name" value="P-loop containing nucleoside triphosphate hydrolases"/>
    <property type="match status" value="2"/>
</dbReference>
<dbReference type="InterPro" id="IPR027541">
    <property type="entry name" value="Ars_ATPase"/>
</dbReference>
<dbReference type="Proteomes" id="UP000008495">
    <property type="component" value="Unassembled WGS sequence"/>
</dbReference>
<dbReference type="GO" id="GO:0016887">
    <property type="term" value="F:ATP hydrolysis activity"/>
    <property type="evidence" value="ECO:0007669"/>
    <property type="project" value="InterPro"/>
</dbReference>
<dbReference type="CDD" id="cd02035">
    <property type="entry name" value="ArsA"/>
    <property type="match status" value="2"/>
</dbReference>
<dbReference type="InterPro" id="IPR016300">
    <property type="entry name" value="ATPase_ArsA/GET3"/>
</dbReference>
<comment type="similarity">
    <text evidence="1">Belongs to the arsA ATPase family.</text>
</comment>
<proteinExistence type="inferred from homology"/>
<dbReference type="Gene3D" id="3.40.50.300">
    <property type="entry name" value="P-loop containing nucleotide triphosphate hydrolases"/>
    <property type="match status" value="2"/>
</dbReference>
<dbReference type="InterPro" id="IPR003593">
    <property type="entry name" value="AAA+_ATPase"/>
</dbReference>
<comment type="caution">
    <text evidence="3">The sequence shown here is derived from an EMBL/GenBank/DDBJ whole genome shotgun (WGS) entry which is preliminary data.</text>
</comment>
<feature type="domain" description="AAA+ ATPase" evidence="2">
    <location>
        <begin position="11"/>
        <end position="230"/>
    </location>
</feature>
<dbReference type="RefSeq" id="WP_006503548.1">
    <property type="nucleotide sequence ID" value="NZ_BAGZ01000017.1"/>
</dbReference>
<sequence length="600" mass="63107">MTDSPLFLDDPPRFVFFTGKGGVGKTSLACATAARLADTGRRTLLVSTDPASNVGQVFGQTIGNTLTAVGSVSGLDAVEIDPHEAAEAYREKIVGPVRGLLPQAEIDSITEQLSGSCTTEVASFNEFTAFLADDTAIAGYDHVVFDTAPTGHTIRLLQLPGEWTSFLDAGKGDASCLGPMAGLDRARGIYAEAVRRLTDPATARLVLVTRANRSCLDEAARSAVELADIGITGQHLVVNALLPQEAVGDDPLARAVHQREVSALQRMPSALALLPRTDVALRAHDVIGADAVRTLLAPVPVETDASAGSVQASPARHELGSTPQGLSDLVGELAADDHGLIMCVGKGGVGKTTIAAALAVALAEHGHDVHLTTTDPAAHLEAVLSGDEVGRLTVSRIDPQEATRTYREQVMASRGRGLDDAGRARLAEDLLSPCTEEVAVFGQFSRLVERSRRQFVVMDTAPTGHTLLLMDATGSYHRDIVRSMGGSRGYTTPLMRLQDPGLTKVVMVTLPESTPVLEAEQLQSDLGRAGIRPWAWVVNASLAAARPGSALLADRGRAEDAHHRRVAELAARTAVVPLSAEEPRGVGALRQLAGVTAVRS</sequence>
<keyword evidence="4" id="KW-1185">Reference proteome</keyword>
<evidence type="ECO:0000313" key="3">
    <source>
        <dbReference type="EMBL" id="GAB78791.1"/>
    </source>
</evidence>
<evidence type="ECO:0000313" key="4">
    <source>
        <dbReference type="Proteomes" id="UP000008495"/>
    </source>
</evidence>
<dbReference type="OrthoDB" id="9780677at2"/>
<evidence type="ECO:0000256" key="1">
    <source>
        <dbReference type="ARBA" id="ARBA00011040"/>
    </source>
</evidence>
<dbReference type="PIRSF" id="PIRSF001327">
    <property type="entry name" value="Arsenical_pump-driving_ATPase"/>
    <property type="match status" value="1"/>
</dbReference>
<dbReference type="SMART" id="SM00382">
    <property type="entry name" value="AAA"/>
    <property type="match status" value="2"/>
</dbReference>
<dbReference type="NCBIfam" id="TIGR00345">
    <property type="entry name" value="GET3_arsA_TRC40"/>
    <property type="match status" value="1"/>
</dbReference>
<reference evidence="3 4" key="1">
    <citation type="submission" date="2012-08" db="EMBL/GenBank/DDBJ databases">
        <title>Whole genome shotgun sequence of Austwickia chelonae NBRC 105200.</title>
        <authorList>
            <person name="Yoshida I."/>
            <person name="Hosoyama A."/>
            <person name="Tsuchikane K."/>
            <person name="Katsumata H."/>
            <person name="Ando Y."/>
            <person name="Ohji S."/>
            <person name="Hamada M."/>
            <person name="Tamura T."/>
            <person name="Yamazoe A."/>
            <person name="Yamazaki S."/>
            <person name="Fujita N."/>
        </authorList>
    </citation>
    <scope>NUCLEOTIDE SEQUENCE [LARGE SCALE GENOMIC DNA]</scope>
    <source>
        <strain evidence="3 4">NBRC 105200</strain>
    </source>
</reference>
<dbReference type="InterPro" id="IPR025723">
    <property type="entry name" value="ArsA/GET3_ATPase-like"/>
</dbReference>
<dbReference type="InterPro" id="IPR027417">
    <property type="entry name" value="P-loop_NTPase"/>
</dbReference>
<dbReference type="NCBIfam" id="TIGR04291">
    <property type="entry name" value="arsen_driv_ArsA"/>
    <property type="match status" value="1"/>
</dbReference>
<dbReference type="EMBL" id="BAGZ01000017">
    <property type="protein sequence ID" value="GAB78791.1"/>
    <property type="molecule type" value="Genomic_DNA"/>
</dbReference>
<dbReference type="PANTHER" id="PTHR10803:SF3">
    <property type="entry name" value="ATPASE GET3"/>
    <property type="match status" value="1"/>
</dbReference>
<name>K6UN95_9MICO</name>